<sequence>MDVKFSVQGTGACPLCLHRSDCRIIRKTARQLSRNVKEKHDEVMELVIYRCPEFEEGK</sequence>
<reference evidence="1 2" key="1">
    <citation type="submission" date="2022-12" db="EMBL/GenBank/DDBJ databases">
        <title>Metagenome assembled genome from gulf of manar.</title>
        <authorList>
            <person name="Kohli P."/>
            <person name="Pk S."/>
            <person name="Venkata Ramana C."/>
            <person name="Sasikala C."/>
        </authorList>
    </citation>
    <scope>NUCLEOTIDE SEQUENCE [LARGE SCALE GENOMIC DNA]</scope>
    <source>
        <strain evidence="1">JB008</strain>
    </source>
</reference>
<comment type="caution">
    <text evidence="1">The sequence shown here is derived from an EMBL/GenBank/DDBJ whole genome shotgun (WGS) entry which is preliminary data.</text>
</comment>
<dbReference type="Proteomes" id="UP001221217">
    <property type="component" value="Unassembled WGS sequence"/>
</dbReference>
<evidence type="ECO:0000313" key="2">
    <source>
        <dbReference type="Proteomes" id="UP001221217"/>
    </source>
</evidence>
<proteinExistence type="predicted"/>
<name>A0AAJ1IKC4_9SPIO</name>
<dbReference type="EMBL" id="JAQQAL010000031">
    <property type="protein sequence ID" value="MDC7227706.1"/>
    <property type="molecule type" value="Genomic_DNA"/>
</dbReference>
<evidence type="ECO:0000313" key="1">
    <source>
        <dbReference type="EMBL" id="MDC7227706.1"/>
    </source>
</evidence>
<accession>A0AAJ1IKC4</accession>
<dbReference type="AlphaFoldDB" id="A0AAJ1IKC4"/>
<organism evidence="1 2">
    <name type="scientific">Candidatus Thalassospirochaeta sargassi</name>
    <dbReference type="NCBI Taxonomy" id="3119039"/>
    <lineage>
        <taxon>Bacteria</taxon>
        <taxon>Pseudomonadati</taxon>
        <taxon>Spirochaetota</taxon>
        <taxon>Spirochaetia</taxon>
        <taxon>Spirochaetales</taxon>
        <taxon>Spirochaetaceae</taxon>
        <taxon>Candidatus Thalassospirochaeta</taxon>
    </lineage>
</organism>
<protein>
    <submittedName>
        <fullName evidence="1">Uncharacterized protein</fullName>
    </submittedName>
</protein>
<gene>
    <name evidence="1" type="ORF">PQJ61_13160</name>
</gene>